<organism evidence="6">
    <name type="scientific">Acinetobacter baumannii</name>
    <dbReference type="NCBI Taxonomy" id="470"/>
    <lineage>
        <taxon>Bacteria</taxon>
        <taxon>Pseudomonadati</taxon>
        <taxon>Pseudomonadota</taxon>
        <taxon>Gammaproteobacteria</taxon>
        <taxon>Moraxellales</taxon>
        <taxon>Moraxellaceae</taxon>
        <taxon>Acinetobacter</taxon>
        <taxon>Acinetobacter calcoaceticus/baumannii complex</taxon>
    </lineage>
</organism>
<dbReference type="GO" id="GO:0030170">
    <property type="term" value="F:pyridoxal phosphate binding"/>
    <property type="evidence" value="ECO:0007669"/>
    <property type="project" value="TreeGrafter"/>
</dbReference>
<evidence type="ECO:0000256" key="2">
    <source>
        <dbReference type="ARBA" id="ARBA00037999"/>
    </source>
</evidence>
<dbReference type="GO" id="GO:0000271">
    <property type="term" value="P:polysaccharide biosynthetic process"/>
    <property type="evidence" value="ECO:0007669"/>
    <property type="project" value="TreeGrafter"/>
</dbReference>
<evidence type="ECO:0000256" key="4">
    <source>
        <dbReference type="PIRSR" id="PIRSR000390-2"/>
    </source>
</evidence>
<evidence type="ECO:0000256" key="3">
    <source>
        <dbReference type="PIRSR" id="PIRSR000390-1"/>
    </source>
</evidence>
<dbReference type="InterPro" id="IPR015424">
    <property type="entry name" value="PyrdxlP-dep_Trfase"/>
</dbReference>
<protein>
    <submittedName>
        <fullName evidence="6">VioA</fullName>
    </submittedName>
</protein>
<evidence type="ECO:0000313" key="6">
    <source>
        <dbReference type="EMBL" id="ARR95883.1"/>
    </source>
</evidence>
<dbReference type="CDD" id="cd00616">
    <property type="entry name" value="AHBA_syn"/>
    <property type="match status" value="1"/>
</dbReference>
<name>A0A334FNA5_ACIBA</name>
<dbReference type="EMBL" id="KY434631">
    <property type="protein sequence ID" value="ARR95883.1"/>
    <property type="molecule type" value="Genomic_DNA"/>
</dbReference>
<sequence length="366" mass="41916">MKEPIYVTQPVLPELDDFIPYLEQIWKNKVLTNCGPLHQQLEKELCDYLGVPFISLFNNGTIALVTAMQSLNLTEGEVITTPYTFIATAHSIVWNKLTPVFVDIDPITSNIDPQKVKRAITEKTVAIMPVHCYGIACDVEQLQEIANQHHLKLIYDAAHAFGVKYRGQSLLNYGDMSVISFHATKVFNTFEGGAVICHSAEMKQRIDRLKNFGIVNETTIEDFGLNGKLSEVHAALGLLQLKSIDQTLEARKRIDHQYRDLLAHVEGIHCIQRTETEIDNYSYFPIVISQPYPLTRDELFEKLKRHQIFARKYFYPILTDLKIYQQYHSETPQAQLLSQKVLCLPMYPTLSFDECKLIVDIIKDVI</sequence>
<accession>A0A334FNA5</accession>
<dbReference type="Pfam" id="PF01041">
    <property type="entry name" value="DegT_DnrJ_EryC1"/>
    <property type="match status" value="1"/>
</dbReference>
<evidence type="ECO:0000256" key="5">
    <source>
        <dbReference type="RuleBase" id="RU004508"/>
    </source>
</evidence>
<dbReference type="PANTHER" id="PTHR30244">
    <property type="entry name" value="TRANSAMINASE"/>
    <property type="match status" value="1"/>
</dbReference>
<dbReference type="InterPro" id="IPR000653">
    <property type="entry name" value="DegT/StrS_aminotransferase"/>
</dbReference>
<dbReference type="SUPFAM" id="SSF53383">
    <property type="entry name" value="PLP-dependent transferases"/>
    <property type="match status" value="1"/>
</dbReference>
<gene>
    <name evidence="6" type="primary">vioA</name>
</gene>
<comment type="similarity">
    <text evidence="2 5">Belongs to the DegT/DnrJ/EryC1 family.</text>
</comment>
<reference evidence="6" key="1">
    <citation type="submission" date="2017-01" db="EMBL/GenBank/DDBJ databases">
        <title>Acinetobacter baumannii KL57 capsule biosynthesis gene cluster.</title>
        <authorList>
            <person name="Kenyon J.J."/>
            <person name="Holt K.E."/>
            <person name="Baker S."/>
            <person name="Hall R.M."/>
        </authorList>
    </citation>
    <scope>NUCLEOTIDE SEQUENCE</scope>
    <source>
        <strain evidence="6">BAL_212</strain>
    </source>
</reference>
<feature type="modified residue" description="N6-(pyridoxal phosphate)lysine" evidence="4">
    <location>
        <position position="185"/>
    </location>
</feature>
<dbReference type="InterPro" id="IPR015421">
    <property type="entry name" value="PyrdxlP-dep_Trfase_major"/>
</dbReference>
<dbReference type="RefSeq" id="WP_114212767.1">
    <property type="nucleotide sequence ID" value="NZ_JACLCQ010000001.1"/>
</dbReference>
<dbReference type="GO" id="GO:0008483">
    <property type="term" value="F:transaminase activity"/>
    <property type="evidence" value="ECO:0007669"/>
    <property type="project" value="TreeGrafter"/>
</dbReference>
<keyword evidence="1 4" id="KW-0663">Pyridoxal phosphate</keyword>
<dbReference type="Gene3D" id="3.40.640.10">
    <property type="entry name" value="Type I PLP-dependent aspartate aminotransferase-like (Major domain)"/>
    <property type="match status" value="1"/>
</dbReference>
<dbReference type="AlphaFoldDB" id="A0A334FNA5"/>
<evidence type="ECO:0000256" key="1">
    <source>
        <dbReference type="ARBA" id="ARBA00022898"/>
    </source>
</evidence>
<feature type="active site" description="Proton acceptor" evidence="3">
    <location>
        <position position="185"/>
    </location>
</feature>
<proteinExistence type="inferred from homology"/>
<dbReference type="PANTHER" id="PTHR30244:SF9">
    <property type="entry name" value="PROTEIN RV3402C"/>
    <property type="match status" value="1"/>
</dbReference>
<dbReference type="PIRSF" id="PIRSF000390">
    <property type="entry name" value="PLP_StrS"/>
    <property type="match status" value="1"/>
</dbReference>